<feature type="compositionally biased region" description="Low complexity" evidence="1">
    <location>
        <begin position="10"/>
        <end position="24"/>
    </location>
</feature>
<reference evidence="2" key="1">
    <citation type="journal article" date="2015" name="PLoS ONE">
        <title>Comprehensive Evaluation of Toxoplasma gondii VEG and Neospora caninum LIV Genomes with Tachyzoite Stage Transcriptome and Proteome Defines Novel Transcript Features.</title>
        <authorList>
            <person name="Ramaprasad A."/>
            <person name="Mourier T."/>
            <person name="Naeem R."/>
            <person name="Malas T.B."/>
            <person name="Moussa E."/>
            <person name="Panigrahi A."/>
            <person name="Vermont S.J."/>
            <person name="Otto T.D."/>
            <person name="Wastling J."/>
            <person name="Pain A."/>
        </authorList>
    </citation>
    <scope>NUCLEOTIDE SEQUENCE</scope>
    <source>
        <strain evidence="2">Liverpool</strain>
    </source>
</reference>
<feature type="region of interest" description="Disordered" evidence="1">
    <location>
        <begin position="459"/>
        <end position="483"/>
    </location>
</feature>
<dbReference type="EMBL" id="LN714476">
    <property type="protein sequence ID" value="CEL64661.1"/>
    <property type="molecule type" value="Genomic_DNA"/>
</dbReference>
<evidence type="ECO:0000256" key="1">
    <source>
        <dbReference type="SAM" id="MobiDB-lite"/>
    </source>
</evidence>
<name>A0A0F7U6D9_NEOCL</name>
<gene>
    <name evidence="2" type="ORF">BN1204_005430</name>
</gene>
<feature type="region of interest" description="Disordered" evidence="1">
    <location>
        <begin position="820"/>
        <end position="853"/>
    </location>
</feature>
<feature type="compositionally biased region" description="Basic residues" evidence="1">
    <location>
        <begin position="101"/>
        <end position="113"/>
    </location>
</feature>
<protein>
    <recommendedName>
        <fullName evidence="3">DOT1 domain-containing protein</fullName>
    </recommendedName>
</protein>
<feature type="region of interest" description="Disordered" evidence="1">
    <location>
        <begin position="611"/>
        <end position="634"/>
    </location>
</feature>
<feature type="compositionally biased region" description="Polar residues" evidence="1">
    <location>
        <begin position="844"/>
        <end position="853"/>
    </location>
</feature>
<evidence type="ECO:0008006" key="3">
    <source>
        <dbReference type="Google" id="ProtNLM"/>
    </source>
</evidence>
<feature type="region of interest" description="Disordered" evidence="1">
    <location>
        <begin position="518"/>
        <end position="571"/>
    </location>
</feature>
<accession>A0A0F7U6D9</accession>
<feature type="region of interest" description="Disordered" evidence="1">
    <location>
        <begin position="880"/>
        <end position="969"/>
    </location>
</feature>
<feature type="compositionally biased region" description="Polar residues" evidence="1">
    <location>
        <begin position="25"/>
        <end position="39"/>
    </location>
</feature>
<feature type="compositionally biased region" description="Low complexity" evidence="1">
    <location>
        <begin position="540"/>
        <end position="553"/>
    </location>
</feature>
<organism evidence="2">
    <name type="scientific">Neospora caninum (strain Liverpool)</name>
    <dbReference type="NCBI Taxonomy" id="572307"/>
    <lineage>
        <taxon>Eukaryota</taxon>
        <taxon>Sar</taxon>
        <taxon>Alveolata</taxon>
        <taxon>Apicomplexa</taxon>
        <taxon>Conoidasida</taxon>
        <taxon>Coccidia</taxon>
        <taxon>Eucoccidiorida</taxon>
        <taxon>Eimeriorina</taxon>
        <taxon>Sarcocystidae</taxon>
        <taxon>Neospora</taxon>
    </lineage>
</organism>
<proteinExistence type="predicted"/>
<feature type="region of interest" description="Disordered" evidence="1">
    <location>
        <begin position="1"/>
        <end position="143"/>
    </location>
</feature>
<evidence type="ECO:0000313" key="2">
    <source>
        <dbReference type="EMBL" id="CEL64661.1"/>
    </source>
</evidence>
<dbReference type="Gene3D" id="3.40.50.150">
    <property type="entry name" value="Vaccinia Virus protein VP39"/>
    <property type="match status" value="1"/>
</dbReference>
<feature type="compositionally biased region" description="Basic residues" evidence="1">
    <location>
        <begin position="557"/>
        <end position="566"/>
    </location>
</feature>
<dbReference type="AlphaFoldDB" id="A0A0F7U6D9"/>
<dbReference type="InterPro" id="IPR029063">
    <property type="entry name" value="SAM-dependent_MTases_sf"/>
</dbReference>
<sequence length="1013" mass="110009">MPFCARRLRPATAATACSASDAPSFSPSTKAPSSAQTDAETPDSAVPQKGALGPSPEGQAAGVTSGMAFKGQDSLADSRGGCPSRESCRLSVQSPLSGLRQPRRTGSRAKVRGSSRGATPRKGCAEGSALSSLHSKNEDPSEVNSIVTAEAAAVRERVAAEMGPVAEAAGRLYDLGGENRERATAFLYRGCAAQVATSTAGMYGEMVESSVRQVVQYMRHYGGDEFSVFLDLGSGRGAPSCIALYQQPWLACLGIEKCPQAYSLSLETHWTVLRREMTQAELIPPPPCLPSVLSAPQRCGTDASSGKSAYTAGAAAEATLQSPQARHPSGALCGGGRPGGRVPQRRLCFTQEDLSAFYHLEGVTHVYSFDAAMEGPLINWIVQMFMRTKTWYLYASFRSDLISKFDLKGASLVGQVSSSMWVSSEGRTTYIYVKDNWRECKAYHRRWLCRFLLSNEDFSSKTSRGGAALSQTRRDAQPSAAPANVQEAQDLAAKVLQMTIAATFRALCVQQEAIWSEMENRDQTPPRSASPLKAEPDCGSSLRSLSPLSPSSETKSRGRSTSRRRASSVSGASKHLQLQTLQLQAAIQCCAEDKLPPCLRVGGPVWATEQEDLDAGSDPSATEIGGMPPVDTEEANLETEETREAEFLRRAVNTFKASFVRLSKWLQPLTVLDMLRLSFLPGEGQAAWLEQRQQQLTGGGVLTRTRRPTARGFDEQERRKEELERDGLLEILAKADDPEETARCRRELEQRLEMSRRENYSIFPYSLLQDSELPPNLLTKASGDAAAVAESLAHLLCSPVSRAPSFSPIASPVSSRRHSALASVSLRKRSPGVPASPQKRDSGSPVSGVQDSAQKVSLCRSRVAAPGASVDVFTDQSVPRRCPDRQRVSPARSAPFWGESQPSEMPSVDSTPPRSRGRRSSPHKAVSNSRRKCETSPNSCLRKEKQEHTPSPPLKRRGAGSQEDKRAICDLATSRMTPKTRAAYRLMEIGFDALEIRTALSRRKRRMPEDLDG</sequence>